<gene>
    <name evidence="2" type="ORF">A3J58_00045</name>
</gene>
<dbReference type="STRING" id="1802274.A3J58_00045"/>
<reference evidence="2 3" key="1">
    <citation type="journal article" date="2016" name="Nat. Commun.">
        <title>Thousands of microbial genomes shed light on interconnected biogeochemical processes in an aquifer system.</title>
        <authorList>
            <person name="Anantharaman K."/>
            <person name="Brown C.T."/>
            <person name="Hug L.A."/>
            <person name="Sharon I."/>
            <person name="Castelle C.J."/>
            <person name="Probst A.J."/>
            <person name="Thomas B.C."/>
            <person name="Singh A."/>
            <person name="Wilkins M.J."/>
            <person name="Karaoz U."/>
            <person name="Brodie E.L."/>
            <person name="Williams K.H."/>
            <person name="Hubbard S.S."/>
            <person name="Banfield J.F."/>
        </authorList>
    </citation>
    <scope>NUCLEOTIDE SEQUENCE [LARGE SCALE GENOMIC DNA]</scope>
</reference>
<dbReference type="Pfam" id="PF13580">
    <property type="entry name" value="SIS_2"/>
    <property type="match status" value="1"/>
</dbReference>
<accession>A0A1G2KU11</accession>
<feature type="domain" description="SIS" evidence="1">
    <location>
        <begin position="31"/>
        <end position="200"/>
    </location>
</feature>
<evidence type="ECO:0000313" key="2">
    <source>
        <dbReference type="EMBL" id="OHA02930.1"/>
    </source>
</evidence>
<dbReference type="SUPFAM" id="SSF53697">
    <property type="entry name" value="SIS domain"/>
    <property type="match status" value="1"/>
</dbReference>
<proteinExistence type="predicted"/>
<dbReference type="InterPro" id="IPR050099">
    <property type="entry name" value="SIS_GmhA/DiaA_subfam"/>
</dbReference>
<dbReference type="EMBL" id="MHQM01000035">
    <property type="protein sequence ID" value="OHA02930.1"/>
    <property type="molecule type" value="Genomic_DNA"/>
</dbReference>
<dbReference type="Gene3D" id="3.40.50.10490">
    <property type="entry name" value="Glucose-6-phosphate isomerase like protein, domain 1"/>
    <property type="match status" value="1"/>
</dbReference>
<dbReference type="PROSITE" id="PS51464">
    <property type="entry name" value="SIS"/>
    <property type="match status" value="1"/>
</dbReference>
<dbReference type="InterPro" id="IPR035461">
    <property type="entry name" value="GmhA/DiaA"/>
</dbReference>
<evidence type="ECO:0000313" key="3">
    <source>
        <dbReference type="Proteomes" id="UP000178510"/>
    </source>
</evidence>
<dbReference type="InterPro" id="IPR046348">
    <property type="entry name" value="SIS_dom_sf"/>
</dbReference>
<dbReference type="PANTHER" id="PTHR30390">
    <property type="entry name" value="SEDOHEPTULOSE 7-PHOSPHATE ISOMERASE / DNAA INITIATOR-ASSOCIATING FACTOR FOR REPLICATION INITIATION"/>
    <property type="match status" value="1"/>
</dbReference>
<dbReference type="Proteomes" id="UP000178510">
    <property type="component" value="Unassembled WGS sequence"/>
</dbReference>
<dbReference type="AlphaFoldDB" id="A0A1G2KU11"/>
<dbReference type="PANTHER" id="PTHR30390:SF8">
    <property type="entry name" value="SUGAR ISOMERASE (SIS)"/>
    <property type="match status" value="1"/>
</dbReference>
<evidence type="ECO:0000259" key="1">
    <source>
        <dbReference type="PROSITE" id="PS51464"/>
    </source>
</evidence>
<name>A0A1G2KU11_9BACT</name>
<dbReference type="GO" id="GO:0097367">
    <property type="term" value="F:carbohydrate derivative binding"/>
    <property type="evidence" value="ECO:0007669"/>
    <property type="project" value="InterPro"/>
</dbReference>
<protein>
    <recommendedName>
        <fullName evidence="1">SIS domain-containing protein</fullName>
    </recommendedName>
</protein>
<comment type="caution">
    <text evidence="2">The sequence shown here is derived from an EMBL/GenBank/DDBJ whole genome shotgun (WGS) entry which is preliminary data.</text>
</comment>
<dbReference type="CDD" id="cd05006">
    <property type="entry name" value="SIS_GmhA"/>
    <property type="match status" value="1"/>
</dbReference>
<sequence length="200" mass="22102">MEKYIRNFGGLVASALATMPDREIARAMGIIQATYERDGKIYIFGNGGSLALATHWVSDFNKTVFSRHLTKGVRRFQAIRLPTTEEELTAWANDVGYEMVFAGPLENYMQEIDAVIAISSSGASPNVIKAVEFAQSRHVPVIGLSGFDGGRLNELADAKILIRTEKGAYEVVESVHGTILHLMTRYFKDYFDHALGARNA</sequence>
<dbReference type="GO" id="GO:1901135">
    <property type="term" value="P:carbohydrate derivative metabolic process"/>
    <property type="evidence" value="ECO:0007669"/>
    <property type="project" value="InterPro"/>
</dbReference>
<organism evidence="2 3">
    <name type="scientific">Candidatus Sungbacteria bacterium RIFCSPHIGHO2_02_FULL_52_23</name>
    <dbReference type="NCBI Taxonomy" id="1802274"/>
    <lineage>
        <taxon>Bacteria</taxon>
        <taxon>Candidatus Sungiibacteriota</taxon>
    </lineage>
</organism>
<dbReference type="InterPro" id="IPR001347">
    <property type="entry name" value="SIS_dom"/>
</dbReference>